<evidence type="ECO:0000259" key="2">
    <source>
        <dbReference type="SMART" id="SM00245"/>
    </source>
</evidence>
<protein>
    <submittedName>
        <fullName evidence="3">S41 family peptidase</fullName>
    </submittedName>
</protein>
<accession>A0ABT2Y9F8</accession>
<keyword evidence="1" id="KW-0732">Signal</keyword>
<dbReference type="Gene3D" id="3.90.226.10">
    <property type="entry name" value="2-enoyl-CoA Hydratase, Chain A, domain 1"/>
    <property type="match status" value="1"/>
</dbReference>
<keyword evidence="4" id="KW-1185">Reference proteome</keyword>
<gene>
    <name evidence="3" type="ORF">LNV07_02345</name>
</gene>
<reference evidence="3 4" key="1">
    <citation type="submission" date="2021-11" db="EMBL/GenBank/DDBJ databases">
        <authorList>
            <person name="Liang Q."/>
            <person name="Mou H."/>
            <person name="Liu Z."/>
        </authorList>
    </citation>
    <scope>NUCLEOTIDE SEQUENCE [LARGE SCALE GENOMIC DNA]</scope>
    <source>
        <strain evidence="3 4">CHU3</strain>
    </source>
</reference>
<dbReference type="CDD" id="cd07563">
    <property type="entry name" value="Peptidase_S41_IRBP"/>
    <property type="match status" value="1"/>
</dbReference>
<proteinExistence type="predicted"/>
<name>A0ABT2Y9F8_9BURK</name>
<feature type="domain" description="Tail specific protease" evidence="2">
    <location>
        <begin position="266"/>
        <end position="459"/>
    </location>
</feature>
<comment type="caution">
    <text evidence="3">The sequence shown here is derived from an EMBL/GenBank/DDBJ whole genome shotgun (WGS) entry which is preliminary data.</text>
</comment>
<dbReference type="SUPFAM" id="SSF52096">
    <property type="entry name" value="ClpP/crotonase"/>
    <property type="match status" value="1"/>
</dbReference>
<dbReference type="Gene3D" id="3.30.750.44">
    <property type="match status" value="1"/>
</dbReference>
<evidence type="ECO:0000313" key="3">
    <source>
        <dbReference type="EMBL" id="MCV2366937.1"/>
    </source>
</evidence>
<sequence length="486" mass="52553">MKQSNKTLSALSISLATASALLLSACGDGSEDSPVESKGPLVQAGKFEAKMTGAWRVLGEGRLIEVDAQSITSYQETPSFCYRERISVSAAALEGASYQHSASPSRTAADIYLDPRQPSSNSLERLAKIPDNCKNAPPSDAASSFKAMQEMFDLDYAFFKERGIDWSARMKLLAPKAAAAKDDAALQQVLLQAIDGFNDFHLTLMHFDPKGEPDFYADSAASPTVKMLKQAFAAQSEAADFYQFEAAWHATRQQTVAPQLSAGSNGRVLNGAMVWGKLAGNIGYIELARLSEFAEGANASKDIQLIRAEMDRALLALADTKTVIVDIAVNDGGYDHVSAEVAGSFADRRRPAFSVEQQRPQGRATQQWFVEPRGAKQYLKPVYLLTSDRTVSAGDTLTLFMRELPNVTHVGQATSGSMSNKLVKSLPGNFLTSLSNEKYRDPRGELFEGRGIPPKLKLQVFDPTVAGSLSTGHAEALAKLIAMIPQ</sequence>
<organism evidence="3 4">
    <name type="scientific">Roseateles oligotrophus</name>
    <dbReference type="NCBI Taxonomy" id="1769250"/>
    <lineage>
        <taxon>Bacteria</taxon>
        <taxon>Pseudomonadati</taxon>
        <taxon>Pseudomonadota</taxon>
        <taxon>Betaproteobacteria</taxon>
        <taxon>Burkholderiales</taxon>
        <taxon>Sphaerotilaceae</taxon>
        <taxon>Roseateles</taxon>
    </lineage>
</organism>
<dbReference type="PANTHER" id="PTHR11261:SF3">
    <property type="entry name" value="RETINOL-BINDING PROTEIN 3"/>
    <property type="match status" value="1"/>
</dbReference>
<feature type="chain" id="PRO_5045209157" evidence="1">
    <location>
        <begin position="26"/>
        <end position="486"/>
    </location>
</feature>
<evidence type="ECO:0000256" key="1">
    <source>
        <dbReference type="SAM" id="SignalP"/>
    </source>
</evidence>
<dbReference type="PANTHER" id="PTHR11261">
    <property type="entry name" value="INTERPHOTORECEPTOR RETINOID-BINDING PROTEIN"/>
    <property type="match status" value="1"/>
</dbReference>
<dbReference type="EMBL" id="JAJIRN010000001">
    <property type="protein sequence ID" value="MCV2366937.1"/>
    <property type="molecule type" value="Genomic_DNA"/>
</dbReference>
<dbReference type="Proteomes" id="UP001209701">
    <property type="component" value="Unassembled WGS sequence"/>
</dbReference>
<dbReference type="InterPro" id="IPR005151">
    <property type="entry name" value="Tail-specific_protease"/>
</dbReference>
<dbReference type="RefSeq" id="WP_263569548.1">
    <property type="nucleotide sequence ID" value="NZ_JAJIRN010000001.1"/>
</dbReference>
<feature type="signal peptide" evidence="1">
    <location>
        <begin position="1"/>
        <end position="25"/>
    </location>
</feature>
<dbReference type="SMART" id="SM00245">
    <property type="entry name" value="TSPc"/>
    <property type="match status" value="1"/>
</dbReference>
<dbReference type="InterPro" id="IPR029045">
    <property type="entry name" value="ClpP/crotonase-like_dom_sf"/>
</dbReference>
<dbReference type="Pfam" id="PF03572">
    <property type="entry name" value="Peptidase_S41"/>
    <property type="match status" value="1"/>
</dbReference>
<evidence type="ECO:0000313" key="4">
    <source>
        <dbReference type="Proteomes" id="UP001209701"/>
    </source>
</evidence>
<dbReference type="PROSITE" id="PS51257">
    <property type="entry name" value="PROKAR_LIPOPROTEIN"/>
    <property type="match status" value="1"/>
</dbReference>